<dbReference type="EC" id="3.4.23.-" evidence="1"/>
<feature type="transmembrane region" description="Helical" evidence="2">
    <location>
        <begin position="62"/>
        <end position="78"/>
    </location>
</feature>
<name>A0ABW5RZG3_9BACI</name>
<dbReference type="NCBIfam" id="TIGR02854">
    <property type="entry name" value="spore_II_GA"/>
    <property type="match status" value="1"/>
</dbReference>
<gene>
    <name evidence="3" type="primary">spoIIGA</name>
    <name evidence="3" type="ORF">ACFSUL_19395</name>
</gene>
<dbReference type="Proteomes" id="UP001597506">
    <property type="component" value="Unassembled WGS sequence"/>
</dbReference>
<keyword evidence="1 2" id="KW-0472">Membrane</keyword>
<feature type="transmembrane region" description="Helical" evidence="2">
    <location>
        <begin position="90"/>
        <end position="110"/>
    </location>
</feature>
<comment type="similarity">
    <text evidence="1">Belongs to the peptidase U4 family.</text>
</comment>
<organism evidence="3 4">
    <name type="scientific">Bacillus seohaeanensis</name>
    <dbReference type="NCBI Taxonomy" id="284580"/>
    <lineage>
        <taxon>Bacteria</taxon>
        <taxon>Bacillati</taxon>
        <taxon>Bacillota</taxon>
        <taxon>Bacilli</taxon>
        <taxon>Bacillales</taxon>
        <taxon>Bacillaceae</taxon>
        <taxon>Bacillus</taxon>
    </lineage>
</organism>
<feature type="transmembrane region" description="Helical" evidence="2">
    <location>
        <begin position="34"/>
        <end position="56"/>
    </location>
</feature>
<keyword evidence="4" id="KW-1185">Reference proteome</keyword>
<keyword evidence="1" id="KW-0645">Protease</keyword>
<accession>A0ABW5RZG3</accession>
<keyword evidence="2" id="KW-0812">Transmembrane</keyword>
<evidence type="ECO:0000313" key="3">
    <source>
        <dbReference type="EMBL" id="MFD2682912.1"/>
    </source>
</evidence>
<keyword evidence="1" id="KW-0749">Sporulation</keyword>
<evidence type="ECO:0000256" key="2">
    <source>
        <dbReference type="SAM" id="Phobius"/>
    </source>
</evidence>
<evidence type="ECO:0000313" key="4">
    <source>
        <dbReference type="Proteomes" id="UP001597506"/>
    </source>
</evidence>
<comment type="caution">
    <text evidence="3">The sequence shown here is derived from an EMBL/GenBank/DDBJ whole genome shotgun (WGS) entry which is preliminary data.</text>
</comment>
<dbReference type="InterPro" id="IPR005081">
    <property type="entry name" value="SpoIIGA"/>
</dbReference>
<sequence length="308" mass="34581">MTLYLDVIWLLNLFVDSILLWLTGLFLKRQLSLWRVALGGLVGSLIILISFSPYAYISGHPLIKLLFSVIMIYIAFGYRRLRYFTTNLLMFYFTTFLTGGIIIGTHYFIGFDPSAESSIVLASIRGFGDPISWIFVMFALPLSWYFSNGRIKSIKTVKIQYDQLVDVVISLDNTILKFRGLIDSGNQLQDPITKQPVMIVSTKGLENKLPQSILALSTDVADLFTEGNVFDTAWSDRMKFIPAQSVGRKSQLLAAIKPDAIILHQGGVEWQVSNGLIVFRAESLSADNSFQAIVHPKMMAEKPIQHVS</sequence>
<feature type="transmembrane region" description="Helical" evidence="2">
    <location>
        <begin position="130"/>
        <end position="147"/>
    </location>
</feature>
<comment type="subunit">
    <text evidence="1">Self-associates. Interacts with SigE. Interacts with SpoIIR.</text>
</comment>
<evidence type="ECO:0000256" key="1">
    <source>
        <dbReference type="PIRNR" id="PIRNR018571"/>
    </source>
</evidence>
<keyword evidence="1" id="KW-0378">Hydrolase</keyword>
<dbReference type="PIRSF" id="PIRSF018571">
    <property type="entry name" value="SpoIIGA"/>
    <property type="match status" value="1"/>
</dbReference>
<dbReference type="EMBL" id="JBHUMF010000031">
    <property type="protein sequence ID" value="MFD2682912.1"/>
    <property type="molecule type" value="Genomic_DNA"/>
</dbReference>
<keyword evidence="1" id="KW-1003">Cell membrane</keyword>
<protein>
    <recommendedName>
        <fullName evidence="1">Sporulation sigma-E factor-processing peptidase</fullName>
        <ecNumber evidence="1">3.4.23.-</ecNumber>
    </recommendedName>
    <alternativeName>
        <fullName evidence="1">Membrane-associated aspartic protease</fullName>
    </alternativeName>
    <alternativeName>
        <fullName evidence="1">Stage II sporulation protein GA</fullName>
    </alternativeName>
</protein>
<comment type="subcellular location">
    <subcellularLocation>
        <location evidence="1">Cell membrane</location>
    </subcellularLocation>
</comment>
<dbReference type="RefSeq" id="WP_377937636.1">
    <property type="nucleotide sequence ID" value="NZ_JBHUMF010000031.1"/>
</dbReference>
<dbReference type="Pfam" id="PF03419">
    <property type="entry name" value="Peptidase_U4"/>
    <property type="match status" value="1"/>
</dbReference>
<proteinExistence type="inferred from homology"/>
<keyword evidence="2" id="KW-1133">Transmembrane helix</keyword>
<comment type="function">
    <text evidence="1">Probable aspartic protease that is responsible for the proteolytic cleavage of the RNA polymerase sigma E factor (SigE/spoIIGB) to yield the active peptide in the mother cell during sporulation. Responds to a signal from the forespore that is triggered by the extracellular signal protein SpoIIR.</text>
</comment>
<reference evidence="4" key="1">
    <citation type="journal article" date="2019" name="Int. J. Syst. Evol. Microbiol.">
        <title>The Global Catalogue of Microorganisms (GCM) 10K type strain sequencing project: providing services to taxonomists for standard genome sequencing and annotation.</title>
        <authorList>
            <consortium name="The Broad Institute Genomics Platform"/>
            <consortium name="The Broad Institute Genome Sequencing Center for Infectious Disease"/>
            <person name="Wu L."/>
            <person name="Ma J."/>
        </authorList>
    </citation>
    <scope>NUCLEOTIDE SEQUENCE [LARGE SCALE GENOMIC DNA]</scope>
    <source>
        <strain evidence="4">KCTC 3913</strain>
    </source>
</reference>
<feature type="transmembrane region" description="Helical" evidence="2">
    <location>
        <begin position="6"/>
        <end position="27"/>
    </location>
</feature>
<keyword evidence="1" id="KW-0064">Aspartyl protease</keyword>